<reference evidence="7 8" key="1">
    <citation type="submission" date="2015-09" db="EMBL/GenBank/DDBJ databases">
        <title>Complete genome of Psychrobacter urativorans R10.10B.</title>
        <authorList>
            <person name="See-Too W.S."/>
            <person name="Chan K.G."/>
        </authorList>
    </citation>
    <scope>NUCLEOTIDE SEQUENCE [LARGE SCALE GENOMIC DNA]</scope>
    <source>
        <strain evidence="7 8">R10.10B</strain>
    </source>
</reference>
<proteinExistence type="predicted"/>
<dbReference type="InterPro" id="IPR005107">
    <property type="entry name" value="CO_DH_flav_C"/>
</dbReference>
<dbReference type="GO" id="GO:0004854">
    <property type="term" value="F:xanthine dehydrogenase activity"/>
    <property type="evidence" value="ECO:0007669"/>
    <property type="project" value="InterPro"/>
</dbReference>
<keyword evidence="4" id="KW-0560">Oxidoreductase</keyword>
<dbReference type="Pfam" id="PF00941">
    <property type="entry name" value="FAD_binding_5"/>
    <property type="match status" value="1"/>
</dbReference>
<dbReference type="SMART" id="SM01092">
    <property type="entry name" value="CO_deh_flav_C"/>
    <property type="match status" value="1"/>
</dbReference>
<dbReference type="Pfam" id="PF03450">
    <property type="entry name" value="CO_deh_flav_C"/>
    <property type="match status" value="1"/>
</dbReference>
<gene>
    <name evidence="7" type="ORF">AOC03_01890</name>
</gene>
<dbReference type="OrthoDB" id="9775084at2"/>
<keyword evidence="2" id="KW-0479">Metal-binding</keyword>
<dbReference type="NCBIfam" id="TIGR02963">
    <property type="entry name" value="xanthine_xdhA"/>
    <property type="match status" value="1"/>
</dbReference>
<dbReference type="InterPro" id="IPR012675">
    <property type="entry name" value="Beta-grasp_dom_sf"/>
</dbReference>
<evidence type="ECO:0000256" key="3">
    <source>
        <dbReference type="ARBA" id="ARBA00022827"/>
    </source>
</evidence>
<dbReference type="InterPro" id="IPR036010">
    <property type="entry name" value="2Fe-2S_ferredoxin-like_sf"/>
</dbReference>
<dbReference type="PROSITE" id="PS51387">
    <property type="entry name" value="FAD_PCMH"/>
    <property type="match status" value="1"/>
</dbReference>
<dbReference type="RefSeq" id="WP_062533348.1">
    <property type="nucleotide sequence ID" value="NZ_CP012678.1"/>
</dbReference>
<keyword evidence="8" id="KW-1185">Reference proteome</keyword>
<dbReference type="PIRSF" id="PIRSF036557">
    <property type="entry name" value="XdhA_RC"/>
    <property type="match status" value="1"/>
</dbReference>
<dbReference type="PANTHER" id="PTHR45444">
    <property type="entry name" value="XANTHINE DEHYDROGENASE"/>
    <property type="match status" value="1"/>
</dbReference>
<dbReference type="Gene3D" id="3.10.20.30">
    <property type="match status" value="1"/>
</dbReference>
<dbReference type="InterPro" id="IPR016166">
    <property type="entry name" value="FAD-bd_PCMH"/>
</dbReference>
<dbReference type="InterPro" id="IPR014307">
    <property type="entry name" value="Xanthine_DH_ssu"/>
</dbReference>
<dbReference type="InterPro" id="IPR002346">
    <property type="entry name" value="Mopterin_DH_FAD-bd"/>
</dbReference>
<dbReference type="PANTHER" id="PTHR45444:SF3">
    <property type="entry name" value="XANTHINE DEHYDROGENASE"/>
    <property type="match status" value="1"/>
</dbReference>
<dbReference type="SUPFAM" id="SSF55447">
    <property type="entry name" value="CO dehydrogenase flavoprotein C-terminal domain-like"/>
    <property type="match status" value="1"/>
</dbReference>
<dbReference type="GO" id="GO:0051537">
    <property type="term" value="F:2 iron, 2 sulfur cluster binding"/>
    <property type="evidence" value="ECO:0007669"/>
    <property type="project" value="InterPro"/>
</dbReference>
<keyword evidence="5" id="KW-0408">Iron</keyword>
<dbReference type="AlphaFoldDB" id="A0A0M4T125"/>
<dbReference type="InterPro" id="IPR036318">
    <property type="entry name" value="FAD-bd_PCMH-like_sf"/>
</dbReference>
<dbReference type="Proteomes" id="UP000059847">
    <property type="component" value="Chromosome"/>
</dbReference>
<feature type="domain" description="FAD-binding PCMH-type" evidence="6">
    <location>
        <begin position="235"/>
        <end position="427"/>
    </location>
</feature>
<evidence type="ECO:0000256" key="5">
    <source>
        <dbReference type="ARBA" id="ARBA00023004"/>
    </source>
</evidence>
<name>A0A0M4T125_9GAMM</name>
<dbReference type="InterPro" id="IPR001041">
    <property type="entry name" value="2Fe-2S_ferredoxin-type"/>
</dbReference>
<dbReference type="InterPro" id="IPR016167">
    <property type="entry name" value="FAD-bd_PCMH_sub1"/>
</dbReference>
<dbReference type="InterPro" id="IPR036683">
    <property type="entry name" value="CO_DH_flav_C_dom_sf"/>
</dbReference>
<dbReference type="Gene3D" id="3.30.465.10">
    <property type="match status" value="1"/>
</dbReference>
<dbReference type="InterPro" id="IPR002888">
    <property type="entry name" value="2Fe-2S-bd"/>
</dbReference>
<evidence type="ECO:0000256" key="4">
    <source>
        <dbReference type="ARBA" id="ARBA00023002"/>
    </source>
</evidence>
<dbReference type="InterPro" id="IPR012175">
    <property type="entry name" value="Xanth_DH_ssu_bac"/>
</dbReference>
<evidence type="ECO:0000256" key="1">
    <source>
        <dbReference type="ARBA" id="ARBA00022630"/>
    </source>
</evidence>
<dbReference type="STRING" id="45610.AOC03_01890"/>
<dbReference type="GO" id="GO:0071949">
    <property type="term" value="F:FAD binding"/>
    <property type="evidence" value="ECO:0007669"/>
    <property type="project" value="InterPro"/>
</dbReference>
<keyword evidence="3" id="KW-0274">FAD</keyword>
<dbReference type="InterPro" id="IPR006058">
    <property type="entry name" value="2Fe2S_fd_BS"/>
</dbReference>
<dbReference type="KEGG" id="pur:AOC03_01890"/>
<dbReference type="Pfam" id="PF00111">
    <property type="entry name" value="Fer2"/>
    <property type="match status" value="1"/>
</dbReference>
<organism evidence="7 8">
    <name type="scientific">Psychrobacter urativorans</name>
    <dbReference type="NCBI Taxonomy" id="45610"/>
    <lineage>
        <taxon>Bacteria</taxon>
        <taxon>Pseudomonadati</taxon>
        <taxon>Pseudomonadota</taxon>
        <taxon>Gammaproteobacteria</taxon>
        <taxon>Moraxellales</taxon>
        <taxon>Moraxellaceae</taxon>
        <taxon>Psychrobacter</taxon>
    </lineage>
</organism>
<evidence type="ECO:0000313" key="7">
    <source>
        <dbReference type="EMBL" id="ALF58952.1"/>
    </source>
</evidence>
<evidence type="ECO:0000256" key="2">
    <source>
        <dbReference type="ARBA" id="ARBA00022723"/>
    </source>
</evidence>
<dbReference type="SUPFAM" id="SSF56176">
    <property type="entry name" value="FAD-binding/transporter-associated domain-like"/>
    <property type="match status" value="1"/>
</dbReference>
<dbReference type="SUPFAM" id="SSF47741">
    <property type="entry name" value="CO dehydrogenase ISP C-domain like"/>
    <property type="match status" value="1"/>
</dbReference>
<keyword evidence="1" id="KW-0285">Flavoprotein</keyword>
<dbReference type="InterPro" id="IPR016169">
    <property type="entry name" value="FAD-bd_PCMH_sub2"/>
</dbReference>
<evidence type="ECO:0000313" key="8">
    <source>
        <dbReference type="Proteomes" id="UP000059847"/>
    </source>
</evidence>
<accession>A0A0M4T125</accession>
<protein>
    <submittedName>
        <fullName evidence="7">Molybdopterin dehydrogenase</fullName>
    </submittedName>
</protein>
<dbReference type="PROSITE" id="PS00197">
    <property type="entry name" value="2FE2S_FER_1"/>
    <property type="match status" value="1"/>
</dbReference>
<dbReference type="Gene3D" id="3.30.390.50">
    <property type="entry name" value="CO dehydrogenase flavoprotein, C-terminal domain"/>
    <property type="match status" value="1"/>
</dbReference>
<dbReference type="GO" id="GO:0005506">
    <property type="term" value="F:iron ion binding"/>
    <property type="evidence" value="ECO:0007669"/>
    <property type="project" value="InterPro"/>
</dbReference>
<dbReference type="CDD" id="cd00207">
    <property type="entry name" value="fer2"/>
    <property type="match status" value="1"/>
</dbReference>
<dbReference type="InterPro" id="IPR016208">
    <property type="entry name" value="Ald_Oxase/xanthine_DH-like"/>
</dbReference>
<evidence type="ECO:0000259" key="6">
    <source>
        <dbReference type="PROSITE" id="PS51387"/>
    </source>
</evidence>
<dbReference type="Gene3D" id="1.10.150.120">
    <property type="entry name" value="[2Fe-2S]-binding domain"/>
    <property type="match status" value="1"/>
</dbReference>
<dbReference type="Gene3D" id="3.30.43.10">
    <property type="entry name" value="Uridine Diphospho-n-acetylenolpyruvylglucosamine Reductase, domain 2"/>
    <property type="match status" value="1"/>
</dbReference>
<dbReference type="Pfam" id="PF01799">
    <property type="entry name" value="Fer2_2"/>
    <property type="match status" value="1"/>
</dbReference>
<dbReference type="InterPro" id="IPR036884">
    <property type="entry name" value="2Fe-2S-bd_dom_sf"/>
</dbReference>
<dbReference type="EMBL" id="CP012678">
    <property type="protein sequence ID" value="ALF58952.1"/>
    <property type="molecule type" value="Genomic_DNA"/>
</dbReference>
<sequence length="544" mass="59832">MIKFYLNGKRHELTHLNPNTTVLEYLRLHVRQTDTKEGCGSGDCGACTVMAQRLPMDGATVANPEPFYTLNSCITLLSLMDGHHVMTASYLADNPENHPERARLHPAQQAMVDCHGSQCGFCTPGFVMSLASVYENKRLQKGQNAASDKQSDNNLSYDDIVASISGNLCRCTGYRPIIEAGLLMEEIGQQQDNEQVAKDLTFNFAIDVMSNSQSKNEQIDNEQSLSTVKAVEPALVDGSRQLFMPQSIDELNQALITHPEATIWAGGTDLGLSITQHLVDHESIVQLSAVEELKSWSLADIEETAKSQFSSQELVLGAGMSYHNMLPILEQYFPEFGALFERIASPQIRNMGTIGGNVANASPIGDLPPILLALEARIHMRHCQTTSNEQSFIDEIIPLAEFFLDYKKTKLRAGSYIVALHIPLMQDNQHLFIHKISKRYEDDISACLLAAKIALSADGTIINNAKLGLGGMAAVPLLASNCQQALVNQSIDVASFEQAAQALPQDVSPMTDVRASREYRMHVMQRLLVKCGKKLVEKVQTESA</sequence>
<dbReference type="SUPFAM" id="SSF54292">
    <property type="entry name" value="2Fe-2S ferredoxin-like"/>
    <property type="match status" value="1"/>
</dbReference>